<dbReference type="SUPFAM" id="SSF52788">
    <property type="entry name" value="Phosphotyrosine protein phosphatases I"/>
    <property type="match status" value="1"/>
</dbReference>
<dbReference type="AlphaFoldDB" id="A0A7D5IQL6"/>
<feature type="active site" evidence="4">
    <location>
        <position position="14"/>
    </location>
</feature>
<evidence type="ECO:0000256" key="2">
    <source>
        <dbReference type="ARBA" id="ARBA00022801"/>
    </source>
</evidence>
<evidence type="ECO:0000256" key="1">
    <source>
        <dbReference type="ARBA" id="ARBA00011063"/>
    </source>
</evidence>
<dbReference type="InterPro" id="IPR023485">
    <property type="entry name" value="Ptyr_pPase"/>
</dbReference>
<dbReference type="Proteomes" id="UP000509638">
    <property type="component" value="Chromosome"/>
</dbReference>
<feature type="domain" description="Phosphotyrosine protein phosphatase I" evidence="5">
    <location>
        <begin position="2"/>
        <end position="191"/>
    </location>
</feature>
<dbReference type="InterPro" id="IPR050438">
    <property type="entry name" value="LMW_PTPase"/>
</dbReference>
<dbReference type="InterPro" id="IPR036196">
    <property type="entry name" value="Ptyr_pPase_sf"/>
</dbReference>
<dbReference type="SMART" id="SM00226">
    <property type="entry name" value="LMWPc"/>
    <property type="match status" value="1"/>
</dbReference>
<dbReference type="Gene3D" id="3.40.50.2300">
    <property type="match status" value="1"/>
</dbReference>
<evidence type="ECO:0000313" key="6">
    <source>
        <dbReference type="EMBL" id="QLD12279.1"/>
    </source>
</evidence>
<name>A0A7D5IQL6_9MICO</name>
<proteinExistence type="inferred from homology"/>
<feature type="active site" description="Nucleophile" evidence="4">
    <location>
        <position position="8"/>
    </location>
</feature>
<sequence>MFEIMTVCTGNVCRSPLAEQLLRTRLADLPGTVTSGGTYDMGGAPMPDDAQRLAAENGVSADMSSAHRSQLISPARLSSPDLILAMAREHRRSIVELAPSRLRAAFTVREFARLASDATDDELRSAADAAGTDPSARLRAVVAAVASHRGMALPPESPDDDDVIDPYRRSWNTYQLSGSQLVPAVDEVVRVVRLAVAPA</sequence>
<evidence type="ECO:0000256" key="3">
    <source>
        <dbReference type="ARBA" id="ARBA00022912"/>
    </source>
</evidence>
<organism evidence="6 7">
    <name type="scientific">Microbacterium oleivorans</name>
    <dbReference type="NCBI Taxonomy" id="273677"/>
    <lineage>
        <taxon>Bacteria</taxon>
        <taxon>Bacillati</taxon>
        <taxon>Actinomycetota</taxon>
        <taxon>Actinomycetes</taxon>
        <taxon>Micrococcales</taxon>
        <taxon>Microbacteriaceae</taxon>
        <taxon>Microbacterium</taxon>
    </lineage>
</organism>
<keyword evidence="2" id="KW-0378">Hydrolase</keyword>
<evidence type="ECO:0000259" key="5">
    <source>
        <dbReference type="SMART" id="SM00226"/>
    </source>
</evidence>
<keyword evidence="3" id="KW-0904">Protein phosphatase</keyword>
<dbReference type="EMBL" id="CP058316">
    <property type="protein sequence ID" value="QLD12279.1"/>
    <property type="molecule type" value="Genomic_DNA"/>
</dbReference>
<dbReference type="Pfam" id="PF01451">
    <property type="entry name" value="LMWPc"/>
    <property type="match status" value="1"/>
</dbReference>
<comment type="similarity">
    <text evidence="1">Belongs to the low molecular weight phosphotyrosine protein phosphatase family.</text>
</comment>
<evidence type="ECO:0000313" key="7">
    <source>
        <dbReference type="Proteomes" id="UP000509638"/>
    </source>
</evidence>
<gene>
    <name evidence="6" type="ORF">HW566_11135</name>
</gene>
<reference evidence="6 7" key="1">
    <citation type="submission" date="2020-06" db="EMBL/GenBank/DDBJ databases">
        <authorList>
            <person name="Jo H."/>
        </authorList>
    </citation>
    <scope>NUCLEOTIDE SEQUENCE [LARGE SCALE GENOMIC DNA]</scope>
    <source>
        <strain evidence="6 7">I46</strain>
    </source>
</reference>
<dbReference type="RefSeq" id="WP_178012897.1">
    <property type="nucleotide sequence ID" value="NZ_CP058316.1"/>
</dbReference>
<protein>
    <submittedName>
        <fullName evidence="6">Low molecular weight phosphatase family protein</fullName>
    </submittedName>
</protein>
<dbReference type="PRINTS" id="PR00719">
    <property type="entry name" value="LMWPTPASE"/>
</dbReference>
<dbReference type="InterPro" id="IPR017867">
    <property type="entry name" value="Tyr_phospatase_low_mol_wt"/>
</dbReference>
<dbReference type="PANTHER" id="PTHR11717">
    <property type="entry name" value="LOW MOLECULAR WEIGHT PROTEIN TYROSINE PHOSPHATASE"/>
    <property type="match status" value="1"/>
</dbReference>
<dbReference type="PANTHER" id="PTHR11717:SF31">
    <property type="entry name" value="LOW MOLECULAR WEIGHT PROTEIN-TYROSINE-PHOSPHATASE ETP-RELATED"/>
    <property type="match status" value="1"/>
</dbReference>
<evidence type="ECO:0000256" key="4">
    <source>
        <dbReference type="PIRSR" id="PIRSR617867-1"/>
    </source>
</evidence>
<accession>A0A7D5IQL6</accession>
<dbReference type="GO" id="GO:0004725">
    <property type="term" value="F:protein tyrosine phosphatase activity"/>
    <property type="evidence" value="ECO:0007669"/>
    <property type="project" value="InterPro"/>
</dbReference>